<keyword evidence="11" id="KW-0834">Unfolded protein response</keyword>
<keyword evidence="6" id="KW-0013">ADP-ribosylation</keyword>
<dbReference type="SUPFAM" id="SSF56399">
    <property type="entry name" value="ADP-ribosylation"/>
    <property type="match status" value="1"/>
</dbReference>
<evidence type="ECO:0000313" key="19">
    <source>
        <dbReference type="Proteomes" id="UP000008144"/>
    </source>
</evidence>
<reference evidence="18" key="3">
    <citation type="submission" date="2025-09" db="UniProtKB">
        <authorList>
            <consortium name="Ensembl"/>
        </authorList>
    </citation>
    <scope>IDENTIFICATION</scope>
</reference>
<dbReference type="GeneTree" id="ENSGT00950000183129"/>
<dbReference type="PROSITE" id="PS51059">
    <property type="entry name" value="PARP_CATALYTIC"/>
    <property type="match status" value="1"/>
</dbReference>
<evidence type="ECO:0000256" key="12">
    <source>
        <dbReference type="ARBA" id="ARBA00024347"/>
    </source>
</evidence>
<dbReference type="Gene3D" id="3.90.228.10">
    <property type="match status" value="1"/>
</dbReference>
<evidence type="ECO:0000256" key="4">
    <source>
        <dbReference type="ARBA" id="ARBA00022692"/>
    </source>
</evidence>
<comment type="similarity">
    <text evidence="12">Belongs to the ARTD/PARP family.</text>
</comment>
<dbReference type="HOGENOM" id="CLU_053263_1_0_1"/>
<dbReference type="InterPro" id="IPR051838">
    <property type="entry name" value="ARTD_PARP"/>
</dbReference>
<evidence type="ECO:0000256" key="16">
    <source>
        <dbReference type="SAM" id="Phobius"/>
    </source>
</evidence>
<evidence type="ECO:0000256" key="14">
    <source>
        <dbReference type="ARBA" id="ARBA00062100"/>
    </source>
</evidence>
<feature type="domain" description="PARP catalytic" evidence="17">
    <location>
        <begin position="65"/>
        <end position="271"/>
    </location>
</feature>
<dbReference type="Pfam" id="PF00644">
    <property type="entry name" value="PARP"/>
    <property type="match status" value="1"/>
</dbReference>
<evidence type="ECO:0000256" key="10">
    <source>
        <dbReference type="ARBA" id="ARBA00023136"/>
    </source>
</evidence>
<keyword evidence="19" id="KW-1185">Reference proteome</keyword>
<evidence type="ECO:0000256" key="5">
    <source>
        <dbReference type="ARBA" id="ARBA00022695"/>
    </source>
</evidence>
<keyword evidence="10 16" id="KW-0472">Membrane</keyword>
<keyword evidence="3 15" id="KW-0808">Transferase</keyword>
<accession>F6WZJ4</accession>
<keyword evidence="7" id="KW-0256">Endoplasmic reticulum</keyword>
<proteinExistence type="inferred from homology"/>
<name>F6WZJ4_CIOIN</name>
<keyword evidence="8 16" id="KW-1133">Transmembrane helix</keyword>
<evidence type="ECO:0000313" key="18">
    <source>
        <dbReference type="Ensembl" id="ENSCINP00000017730.3"/>
    </source>
</evidence>
<gene>
    <name evidence="18" type="primary">LOC100186901</name>
</gene>
<evidence type="ECO:0000256" key="7">
    <source>
        <dbReference type="ARBA" id="ARBA00022824"/>
    </source>
</evidence>
<dbReference type="InterPro" id="IPR041400">
    <property type="entry name" value="PARP16_N"/>
</dbReference>
<comment type="subcellular location">
    <subcellularLocation>
        <location evidence="1">Endoplasmic reticulum membrane</location>
        <topology evidence="1">Single-pass type IV membrane protein</topology>
    </subcellularLocation>
</comment>
<dbReference type="Proteomes" id="UP000008144">
    <property type="component" value="Unassembled WGS sequence"/>
</dbReference>
<dbReference type="GO" id="GO:0071782">
    <property type="term" value="C:endoplasmic reticulum tubular network"/>
    <property type="evidence" value="ECO:0000318"/>
    <property type="project" value="GO_Central"/>
</dbReference>
<feature type="transmembrane region" description="Helical" evidence="16">
    <location>
        <begin position="292"/>
        <end position="318"/>
    </location>
</feature>
<protein>
    <recommendedName>
        <fullName evidence="15">Poly [ADP-ribose] polymerase</fullName>
        <shortName evidence="15">PARP</shortName>
        <ecNumber evidence="15">2.4.2.-</ecNumber>
    </recommendedName>
</protein>
<dbReference type="GO" id="GO:0005635">
    <property type="term" value="C:nuclear envelope"/>
    <property type="evidence" value="ECO:0000318"/>
    <property type="project" value="GO_Central"/>
</dbReference>
<dbReference type="OMA" id="LLYGQSC"/>
<keyword evidence="2 15" id="KW-0328">Glycosyltransferase</keyword>
<dbReference type="PANTHER" id="PTHR21328">
    <property type="entry name" value="POLY ADP-RIBOSE POLYMERASE FAMILY, MEMBER PARP"/>
    <property type="match status" value="1"/>
</dbReference>
<evidence type="ECO:0000256" key="6">
    <source>
        <dbReference type="ARBA" id="ARBA00022765"/>
    </source>
</evidence>
<comment type="subunit">
    <text evidence="14">Interacts with KPNB1.</text>
</comment>
<evidence type="ECO:0000256" key="11">
    <source>
        <dbReference type="ARBA" id="ARBA00023230"/>
    </source>
</evidence>
<dbReference type="GO" id="GO:0030968">
    <property type="term" value="P:endoplasmic reticulum unfolded protein response"/>
    <property type="evidence" value="ECO:0000318"/>
    <property type="project" value="GO_Central"/>
</dbReference>
<evidence type="ECO:0000256" key="1">
    <source>
        <dbReference type="ARBA" id="ARBA00004163"/>
    </source>
</evidence>
<dbReference type="FunFam" id="3.90.228.10:FF:000005">
    <property type="entry name" value="Poly [ADP-ribose] polymerase"/>
    <property type="match status" value="1"/>
</dbReference>
<dbReference type="GO" id="GO:0003950">
    <property type="term" value="F:NAD+ poly-ADP-ribosyltransferase activity"/>
    <property type="evidence" value="ECO:0000318"/>
    <property type="project" value="GO_Central"/>
</dbReference>
<evidence type="ECO:0000259" key="17">
    <source>
        <dbReference type="PROSITE" id="PS51059"/>
    </source>
</evidence>
<evidence type="ECO:0000256" key="3">
    <source>
        <dbReference type="ARBA" id="ARBA00022679"/>
    </source>
</evidence>
<dbReference type="Ensembl" id="ENSCINT00000017730.3">
    <property type="protein sequence ID" value="ENSCINP00000017730.3"/>
    <property type="gene ID" value="ENSCING00000008693.3"/>
</dbReference>
<evidence type="ECO:0000256" key="9">
    <source>
        <dbReference type="ARBA" id="ARBA00023027"/>
    </source>
</evidence>
<dbReference type="InterPro" id="IPR012317">
    <property type="entry name" value="Poly(ADP-ribose)pol_cat_dom"/>
</dbReference>
<reference evidence="18" key="2">
    <citation type="submission" date="2025-08" db="UniProtKB">
        <authorList>
            <consortium name="Ensembl"/>
        </authorList>
    </citation>
    <scope>IDENTIFICATION</scope>
</reference>
<evidence type="ECO:0000256" key="2">
    <source>
        <dbReference type="ARBA" id="ARBA00022676"/>
    </source>
</evidence>
<dbReference type="GO" id="GO:0016020">
    <property type="term" value="C:membrane"/>
    <property type="evidence" value="ECO:0000318"/>
    <property type="project" value="GO_Central"/>
</dbReference>
<keyword evidence="5" id="KW-0548">Nucleotidyltransferase</keyword>
<organism evidence="18 19">
    <name type="scientific">Ciona intestinalis</name>
    <name type="common">Transparent sea squirt</name>
    <name type="synonym">Ascidia intestinalis</name>
    <dbReference type="NCBI Taxonomy" id="7719"/>
    <lineage>
        <taxon>Eukaryota</taxon>
        <taxon>Metazoa</taxon>
        <taxon>Chordata</taxon>
        <taxon>Tunicata</taxon>
        <taxon>Ascidiacea</taxon>
        <taxon>Phlebobranchia</taxon>
        <taxon>Cionidae</taxon>
        <taxon>Ciona</taxon>
    </lineage>
</organism>
<keyword evidence="4 16" id="KW-0812">Transmembrane</keyword>
<dbReference type="InParanoid" id="F6WZJ4"/>
<dbReference type="GO" id="GO:0005789">
    <property type="term" value="C:endoplasmic reticulum membrane"/>
    <property type="evidence" value="ECO:0007669"/>
    <property type="project" value="UniProtKB-SubCell"/>
</dbReference>
<dbReference type="GO" id="GO:0043539">
    <property type="term" value="F:protein serine/threonine kinase activator activity"/>
    <property type="evidence" value="ECO:0000318"/>
    <property type="project" value="GO_Central"/>
</dbReference>
<dbReference type="GO" id="GO:0016779">
    <property type="term" value="F:nucleotidyltransferase activity"/>
    <property type="evidence" value="ECO:0007669"/>
    <property type="project" value="UniProtKB-KW"/>
</dbReference>
<reference evidence="19" key="1">
    <citation type="journal article" date="2002" name="Science">
        <title>The draft genome of Ciona intestinalis: insights into chordate and vertebrate origins.</title>
        <authorList>
            <person name="Dehal P."/>
            <person name="Satou Y."/>
            <person name="Campbell R.K."/>
            <person name="Chapman J."/>
            <person name="Degnan B."/>
            <person name="De Tomaso A."/>
            <person name="Davidson B."/>
            <person name="Di Gregorio A."/>
            <person name="Gelpke M."/>
            <person name="Goodstein D.M."/>
            <person name="Harafuji N."/>
            <person name="Hastings K.E."/>
            <person name="Ho I."/>
            <person name="Hotta K."/>
            <person name="Huang W."/>
            <person name="Kawashima T."/>
            <person name="Lemaire P."/>
            <person name="Martinez D."/>
            <person name="Meinertzhagen I.A."/>
            <person name="Necula S."/>
            <person name="Nonaka M."/>
            <person name="Putnam N."/>
            <person name="Rash S."/>
            <person name="Saiga H."/>
            <person name="Satake M."/>
            <person name="Terry A."/>
            <person name="Yamada L."/>
            <person name="Wang H.G."/>
            <person name="Awazu S."/>
            <person name="Azumi K."/>
            <person name="Boore J."/>
            <person name="Branno M."/>
            <person name="Chin-Bow S."/>
            <person name="DeSantis R."/>
            <person name="Doyle S."/>
            <person name="Francino P."/>
            <person name="Keys D.N."/>
            <person name="Haga S."/>
            <person name="Hayashi H."/>
            <person name="Hino K."/>
            <person name="Imai K.S."/>
            <person name="Inaba K."/>
            <person name="Kano S."/>
            <person name="Kobayashi K."/>
            <person name="Kobayashi M."/>
            <person name="Lee B.I."/>
            <person name="Makabe K.W."/>
            <person name="Manohar C."/>
            <person name="Matassi G."/>
            <person name="Medina M."/>
            <person name="Mochizuki Y."/>
            <person name="Mount S."/>
            <person name="Morishita T."/>
            <person name="Miura S."/>
            <person name="Nakayama A."/>
            <person name="Nishizaka S."/>
            <person name="Nomoto H."/>
            <person name="Ohta F."/>
            <person name="Oishi K."/>
            <person name="Rigoutsos I."/>
            <person name="Sano M."/>
            <person name="Sasaki A."/>
            <person name="Sasakura Y."/>
            <person name="Shoguchi E."/>
            <person name="Shin-i T."/>
            <person name="Spagnuolo A."/>
            <person name="Stainier D."/>
            <person name="Suzuki M.M."/>
            <person name="Tassy O."/>
            <person name="Takatori N."/>
            <person name="Tokuoka M."/>
            <person name="Yagi K."/>
            <person name="Yoshizaki F."/>
            <person name="Wada S."/>
            <person name="Zhang C."/>
            <person name="Hyatt P.D."/>
            <person name="Larimer F."/>
            <person name="Detter C."/>
            <person name="Doggett N."/>
            <person name="Glavina T."/>
            <person name="Hawkins T."/>
            <person name="Richardson P."/>
            <person name="Lucas S."/>
            <person name="Kohara Y."/>
            <person name="Levine M."/>
            <person name="Satoh N."/>
            <person name="Rokhsar D.S."/>
        </authorList>
    </citation>
    <scope>NUCLEOTIDE SEQUENCE [LARGE SCALE GENOMIC DNA]</scope>
</reference>
<evidence type="ECO:0000256" key="8">
    <source>
        <dbReference type="ARBA" id="ARBA00022989"/>
    </source>
</evidence>
<dbReference type="STRING" id="7719.ENSCINP00000017730"/>
<dbReference type="AlphaFoldDB" id="F6WZJ4"/>
<sequence length="326" mass="37478">MDIVSCDFLYSLCVSAALNYKRDSLLRPFPPFFVNEDQEKAFDDLIKTATKLPALHKIQWNNTDHINPKSIRLLKWVINPKTFHLTLADNKEFQKFTELTADIDPPHAPDYLFKVVYNDKKSEKFQQLAEEHSLMYAYHGSRVENFHSILHNGLRNNLNKVTLFGEGIYLSSSFKVSAPFSPTGTAWSNSFFGDSISCVALCELVNHPDVKCSVEAVKEDSKDSSKHRSYIKGSEGGQIPDKYFVVRNDELVRVKYIALFAPKADKKLISNVLSGKTVTPTERRGFFARHQFFLLMISYIFILFLIGFFNSSVFTAWWRNRAHHEE</sequence>
<evidence type="ECO:0000256" key="13">
    <source>
        <dbReference type="ARBA" id="ARBA00056446"/>
    </source>
</evidence>
<dbReference type="Pfam" id="PF18084">
    <property type="entry name" value="ARTD15_N"/>
    <property type="match status" value="1"/>
</dbReference>
<comment type="function">
    <text evidence="13">Intracellular mono-ADP-ribosyltransferase that plays a role in different processes, such as protein translation and unfolded protein response (UPR), through the mono-ADP-ribosylation of proteins involved in those processes. Acts as an inhibitor of protein translation by catalyzing mono-ADP-ribosylation of ribosomal subunits, such as RPL14 and RPS6, thereby inhibiting polysome assembly and mRNA loading. Mono-ADP-ribosylation of ribosomal subunits is promoted by NMNAT2. Involved in the unfolded protein response (UPR) by ADP-ribosylating and activating EIF2AK3 and ERN1, two important UPR effectors. May also mediate mono-ADP-ribosylation of karyopherin KPNB1 a nuclear import factor. May not modify proteins on arginine or cysteine residues compared to other mono-ADP-ribosyltransferases.</text>
</comment>
<evidence type="ECO:0000256" key="15">
    <source>
        <dbReference type="RuleBase" id="RU362114"/>
    </source>
</evidence>
<dbReference type="EC" id="2.4.2.-" evidence="15"/>
<keyword evidence="9 15" id="KW-0520">NAD</keyword>
<dbReference type="GO" id="GO:0019900">
    <property type="term" value="F:kinase binding"/>
    <property type="evidence" value="ECO:0000318"/>
    <property type="project" value="GO_Central"/>
</dbReference>